<dbReference type="GO" id="GO:0003724">
    <property type="term" value="F:RNA helicase activity"/>
    <property type="evidence" value="ECO:0007669"/>
    <property type="project" value="EnsemblFungi"/>
</dbReference>
<dbReference type="Pfam" id="PF23445">
    <property type="entry name" value="WHD_SNRNP200"/>
    <property type="match status" value="2"/>
</dbReference>
<dbReference type="GO" id="GO:0000712">
    <property type="term" value="P:resolution of meiotic recombination intermediates"/>
    <property type="evidence" value="ECO:0007669"/>
    <property type="project" value="TreeGrafter"/>
</dbReference>
<evidence type="ECO:0000256" key="7">
    <source>
        <dbReference type="ARBA" id="ARBA00034541"/>
    </source>
</evidence>
<dbReference type="RefSeq" id="XP_018984123.1">
    <property type="nucleotide sequence ID" value="XM_019130555.1"/>
</dbReference>
<evidence type="ECO:0000256" key="8">
    <source>
        <dbReference type="SAM" id="MobiDB-lite"/>
    </source>
</evidence>
<evidence type="ECO:0000256" key="6">
    <source>
        <dbReference type="ARBA" id="ARBA00022840"/>
    </source>
</evidence>
<keyword evidence="4" id="KW-0378">Hydrolase</keyword>
<dbReference type="FunFam" id="1.10.3380.10:FF:000001">
    <property type="entry name" value="U5 small nuclear ribonucleoprotein helicase"/>
    <property type="match status" value="1"/>
</dbReference>
<feature type="domain" description="Helicase C-terminal" evidence="10">
    <location>
        <begin position="667"/>
        <end position="878"/>
    </location>
</feature>
<evidence type="ECO:0000256" key="4">
    <source>
        <dbReference type="ARBA" id="ARBA00022801"/>
    </source>
</evidence>
<dbReference type="FunFam" id="3.40.50.300:FF:003287">
    <property type="entry name" value="U5 small nuclear ribonucleoprotein 200 kDa helicase"/>
    <property type="match status" value="1"/>
</dbReference>
<dbReference type="Pfam" id="PF02889">
    <property type="entry name" value="Sec63"/>
    <property type="match status" value="2"/>
</dbReference>
<sequence>MSFNDQYKYDAMANKVVQADKSLVHRGGQEPQSLAGKISLRDMGSAKSEIQPEKRPEVAKPARTEFNYGNNTLYATLLQQLVYYPTTQDAQLIFQLLTTWCVKYLPDSLNSDAIISVADDVLAIAKQKVSNHEKQRQCTELLGPVSDADFHELLSLCDRIVDYEKVVSERQSDETEMAIVFEDEEEEDPVDVEDVETGDAEAGDVETGDVEIGDVEALGENASHLVIGTSKVASNSPKTFAAPDYDLFYVSRKLSAFFPDAYRVQELSTKIMTMLGDLSLDDRLLENELMEVFDFENSLFPLVEDLILNRRRIVFAIKLSETDNKAAVFAEMRALDLDLLVEEFQNQPKRRKLESVPEKPAPETLTRKPKIVDLDALSFDQNHVTAKITLPEGSFKRSTKLYEEIHVPPPAKPERLESEQLVAILSMPEWCQSVFPASETSSLNRIQSQVYPTVFHTTENILLCAPTGAGKTNVAMLAALQTIDGFRNPQTNDIDPGFKIVYIAPLKALVAEQVREFKRRLGVAPYNLRVGELTGDSVMTKQQITDTQIIVTTPEKWDVITRKSNDTSYTNLVRLVIVDEIHLLHDERGPVLEAIIARIHRSAAPVRLIGLSATLPNYKDVATFMRVKPQGVFYFDASYRPCPLAQQFLGITEKKALKKLNAMNEATYDKVLEAAGKHQMIIFVHSRKDTHQTAKWIRDKLLAEDKLNLFLKSDLGSREILKQEAEGPKLKDTKLKDLLPTGFGIHHAGLTREERSTVEDLFAEGYINVLVSTATLAWGVNLPAHTVIIKGTEVYSPEKGGWTQLSPQDILQMLGRAGRPRYDTHGEGIIITTQDDIQYYLAVLNQQLPIESQMMRKLADSLNAEVVLGTVTCLEDAVEWLGSTYLYVRMLRSPERYRVGEEYKGDRDLVWKRQDLAHTALAMLAKNKLVVYEEEAGTATSTSGVRSVVPTDLGRIASHYYINHDSIHAYNLLLKPYLTEMELLRIFSSSVEFKFIPLRQEEKLEVTKLLERCPIPVKESSADPLAKVNVLLQAYISRLKLEGFALMADMIYITQSAGRILRALYEICLRKGWAALTKTVLNLCKMVEKRMWLTNSPLRQFPDCPTEIIKKMESSQMPWSHYMALTDAAEMSQAIRSEKQGRAALQLTRQYPKVAIEYSLQPVTPTLVRVLLAITPDWEWSSVHGNCESFLVFVEDGNGERVLYSDTLLVYRDYIGQEHVVEFTVALSEPLQPNYFASVISERWLNCEYKLPIILAKLKLPKKFPAFTELLDLQPTPVSDLHEEFALMDFEFFNKFQTQTFPALYNSAESVFIGAPKGSGKTVCAELAIFQHWKRNGGRIVYICPTQHKIDTLTKQWTKRFAAVAGGKEIAKLTGELAVDIKLVNASHLVLATPEQFDLVSRRWKQRKSVQAIELFVVDDAHMVGDGFRGPVYELIISRMRFISAQIENSLRIVALSTSLSNGRDFGEWIGCTKQNIFNFNSKDRFHPVEIRLQASSISHHPSLLLSLIKPTFETIQANNEENTLVFVPTRKLCVEVSVELLKLAEGSLLRCDELEIEPYLKRIQDSTLRESLSHGVGFLYQDMAPGDRILVEKLYAAGAVSVLLASREMCFTAPTAASVVVLTTQYYEGKEHRYIDYSINELLEMVGCSQGSAQGSLPGYVTIFSHTSKKDYYVKFLHEALPIESFMPLYLPDALVNEISTRIIQSRQDCIDWLTFTYFYRRLQMNPSFYDVKDSSHLGLSEHLSELIESVLAELVEANLVEVNAQEEEEEEEEITPLNGSMIAAYYNISFVTMQTFALSLSAKSKMKSIMEIVTAAAEFEMLPIRSHESDILHRIHNRLPVKHSSLREDSSKLIYQSSSVKAFILLQAHFLRMNLPPDLVSDQKFVLQRVLQLLYAAVDILSGEGFLNAMNAIDLCQMVVQAIWDTTQPLLQVPFFTDSVLAKCKTAEVETVYDIMALEDDERDSIMAGLTPREVNKVAEFVNAYPNIEVTCEMGEIISDEPCDVVVTLSKDEEEEEDDDDDVVVAPFYPSAKRAQWWVIIGDAATKQLYAIKKTNISGAVTKVKLQVSVPTAGKQELSVWAMCDSYIDADKEIALALDVQEAREEATEDEME</sequence>
<dbReference type="GO" id="GO:0005682">
    <property type="term" value="C:U5 snRNP"/>
    <property type="evidence" value="ECO:0007669"/>
    <property type="project" value="EnsemblFungi"/>
</dbReference>
<evidence type="ECO:0000313" key="11">
    <source>
        <dbReference type="EMBL" id="ODQ78795.1"/>
    </source>
</evidence>
<proteinExistence type="inferred from homology"/>
<keyword evidence="12" id="KW-1185">Reference proteome</keyword>
<reference evidence="12" key="1">
    <citation type="submission" date="2016-05" db="EMBL/GenBank/DDBJ databases">
        <title>Comparative genomics of biotechnologically important yeasts.</title>
        <authorList>
            <consortium name="DOE Joint Genome Institute"/>
            <person name="Riley R."/>
            <person name="Haridas S."/>
            <person name="Wolfe K.H."/>
            <person name="Lopes M.R."/>
            <person name="Hittinger C.T."/>
            <person name="Goker M."/>
            <person name="Salamov A."/>
            <person name="Wisecaver J."/>
            <person name="Long T.M."/>
            <person name="Aerts A.L."/>
            <person name="Barry K."/>
            <person name="Choi C."/>
            <person name="Clum A."/>
            <person name="Coughlan A.Y."/>
            <person name="Deshpande S."/>
            <person name="Douglass A.P."/>
            <person name="Hanson S.J."/>
            <person name="Klenk H.-P."/>
            <person name="Labutti K."/>
            <person name="Lapidus A."/>
            <person name="Lindquist E."/>
            <person name="Lipzen A."/>
            <person name="Meier-Kolthoff J.P."/>
            <person name="Ohm R.A."/>
            <person name="Otillar R.P."/>
            <person name="Pangilinan J."/>
            <person name="Peng Y."/>
            <person name="Rokas A."/>
            <person name="Rosa C.A."/>
            <person name="Scheuner C."/>
            <person name="Sibirny A.A."/>
            <person name="Slot J.C."/>
            <person name="Stielow J.B."/>
            <person name="Sun H."/>
            <person name="Kurtzman C.P."/>
            <person name="Blackwell M."/>
            <person name="Grigoriev I.V."/>
            <person name="Jeffries T.W."/>
        </authorList>
    </citation>
    <scope>NUCLEOTIDE SEQUENCE [LARGE SCALE GENOMIC DNA]</scope>
    <source>
        <strain evidence="12">NRRL Y-12698</strain>
    </source>
</reference>
<dbReference type="PROSITE" id="PS51194">
    <property type="entry name" value="HELICASE_CTER"/>
    <property type="match status" value="1"/>
</dbReference>
<dbReference type="CDD" id="cd18021">
    <property type="entry name" value="DEXHc_Brr2_2"/>
    <property type="match status" value="1"/>
</dbReference>
<evidence type="ECO:0000256" key="2">
    <source>
        <dbReference type="ARBA" id="ARBA00022737"/>
    </source>
</evidence>
<dbReference type="STRING" id="984486.A0A1E3QM86"/>
<dbReference type="InterPro" id="IPR057842">
    <property type="entry name" value="WH_MER3"/>
</dbReference>
<dbReference type="SMART" id="SM00973">
    <property type="entry name" value="Sec63"/>
    <property type="match status" value="2"/>
</dbReference>
<dbReference type="FunFam" id="1.10.150.20:FF:000004">
    <property type="entry name" value="U5 small nuclear ribonucleoprotein helicase"/>
    <property type="match status" value="1"/>
</dbReference>
<dbReference type="GO" id="GO:0005524">
    <property type="term" value="F:ATP binding"/>
    <property type="evidence" value="ECO:0007669"/>
    <property type="project" value="UniProtKB-KW"/>
</dbReference>
<dbReference type="GO" id="GO:0000974">
    <property type="term" value="C:Prp19 complex"/>
    <property type="evidence" value="ECO:0007669"/>
    <property type="project" value="EnsemblFungi"/>
</dbReference>
<dbReference type="SUPFAM" id="SSF158702">
    <property type="entry name" value="Sec63 N-terminal domain-like"/>
    <property type="match status" value="2"/>
</dbReference>
<evidence type="ECO:0000256" key="1">
    <source>
        <dbReference type="ARBA" id="ARBA00010140"/>
    </source>
</evidence>
<dbReference type="Pfam" id="PF00270">
    <property type="entry name" value="DEAD"/>
    <property type="match status" value="2"/>
</dbReference>
<dbReference type="SUPFAM" id="SSF46785">
    <property type="entry name" value="Winged helix' DNA-binding domain"/>
    <property type="match status" value="1"/>
</dbReference>
<dbReference type="Gene3D" id="1.10.150.20">
    <property type="entry name" value="5' to 3' exonuclease, C-terminal subdomain"/>
    <property type="match status" value="2"/>
</dbReference>
<organism evidence="11 12">
    <name type="scientific">Babjeviella inositovora NRRL Y-12698</name>
    <dbReference type="NCBI Taxonomy" id="984486"/>
    <lineage>
        <taxon>Eukaryota</taxon>
        <taxon>Fungi</taxon>
        <taxon>Dikarya</taxon>
        <taxon>Ascomycota</taxon>
        <taxon>Saccharomycotina</taxon>
        <taxon>Pichiomycetes</taxon>
        <taxon>Serinales incertae sedis</taxon>
        <taxon>Babjeviella</taxon>
    </lineage>
</organism>
<dbReference type="InterPro" id="IPR041094">
    <property type="entry name" value="Brr2_helicase_PWI"/>
</dbReference>
<dbReference type="InterPro" id="IPR011545">
    <property type="entry name" value="DEAD/DEAH_box_helicase_dom"/>
</dbReference>
<dbReference type="SUPFAM" id="SSF52540">
    <property type="entry name" value="P-loop containing nucleoside triphosphate hydrolases"/>
    <property type="match status" value="3"/>
</dbReference>
<dbReference type="GO" id="GO:0042802">
    <property type="term" value="F:identical protein binding"/>
    <property type="evidence" value="ECO:0007669"/>
    <property type="project" value="EnsemblFungi"/>
</dbReference>
<dbReference type="PIRSF" id="PIRSF039073">
    <property type="entry name" value="BRR2"/>
    <property type="match status" value="1"/>
</dbReference>
<comment type="similarity">
    <text evidence="1">Belongs to the helicase family. SKI2 subfamily.</text>
</comment>
<dbReference type="InterPro" id="IPR035892">
    <property type="entry name" value="C2_domain_sf"/>
</dbReference>
<dbReference type="GO" id="GO:0000388">
    <property type="term" value="P:spliceosome conformational change to release U4 (or U4atac) and U1 (or U11)"/>
    <property type="evidence" value="ECO:0007669"/>
    <property type="project" value="EnsemblFungi"/>
</dbReference>
<dbReference type="InterPro" id="IPR001650">
    <property type="entry name" value="Helicase_C-like"/>
</dbReference>
<evidence type="ECO:0000256" key="5">
    <source>
        <dbReference type="ARBA" id="ARBA00022806"/>
    </source>
</evidence>
<dbReference type="SMART" id="SM00487">
    <property type="entry name" value="DEXDc"/>
    <property type="match status" value="2"/>
</dbReference>
<dbReference type="Pfam" id="PF18149">
    <property type="entry name" value="Helicase_PWI"/>
    <property type="match status" value="1"/>
</dbReference>
<dbReference type="Gene3D" id="1.10.10.10">
    <property type="entry name" value="Winged helix-like DNA-binding domain superfamily/Winged helix DNA-binding domain"/>
    <property type="match status" value="2"/>
</dbReference>
<feature type="domain" description="Helicase ATP-binding" evidence="9">
    <location>
        <begin position="452"/>
        <end position="633"/>
    </location>
</feature>
<evidence type="ECO:0000259" key="9">
    <source>
        <dbReference type="PROSITE" id="PS51192"/>
    </source>
</evidence>
<dbReference type="InterPro" id="IPR036390">
    <property type="entry name" value="WH_DNA-bd_sf"/>
</dbReference>
<dbReference type="SMART" id="SM00490">
    <property type="entry name" value="HELICc"/>
    <property type="match status" value="1"/>
</dbReference>
<keyword evidence="5" id="KW-0347">Helicase</keyword>
<evidence type="ECO:0000313" key="12">
    <source>
        <dbReference type="Proteomes" id="UP000094336"/>
    </source>
</evidence>
<dbReference type="Gene3D" id="3.40.50.300">
    <property type="entry name" value="P-loop containing nucleotide triphosphate hydrolases"/>
    <property type="match status" value="4"/>
</dbReference>
<dbReference type="Proteomes" id="UP000094336">
    <property type="component" value="Unassembled WGS sequence"/>
</dbReference>
<dbReference type="InterPro" id="IPR014001">
    <property type="entry name" value="Helicase_ATP-bd"/>
</dbReference>
<dbReference type="Gene3D" id="1.10.3380.10">
    <property type="entry name" value="Sec63 N-terminal domain-like domain"/>
    <property type="match status" value="2"/>
</dbReference>
<name>A0A1E3QM86_9ASCO</name>
<evidence type="ECO:0000256" key="3">
    <source>
        <dbReference type="ARBA" id="ARBA00022741"/>
    </source>
</evidence>
<dbReference type="InterPro" id="IPR027417">
    <property type="entry name" value="P-loop_NTPase"/>
</dbReference>
<protein>
    <recommendedName>
        <fullName evidence="7">U5 small nuclear ribonucleoprotein 200 kDa helicase</fullName>
    </recommendedName>
</protein>
<dbReference type="GO" id="GO:0003678">
    <property type="term" value="F:DNA helicase activity"/>
    <property type="evidence" value="ECO:0007669"/>
    <property type="project" value="TreeGrafter"/>
</dbReference>
<evidence type="ECO:0000259" key="10">
    <source>
        <dbReference type="PROSITE" id="PS51194"/>
    </source>
</evidence>
<dbReference type="InterPro" id="IPR036388">
    <property type="entry name" value="WH-like_DNA-bd_sf"/>
</dbReference>
<accession>A0A1E3QM86</accession>
<dbReference type="PANTHER" id="PTHR47961">
    <property type="entry name" value="DNA POLYMERASE THETA, PUTATIVE (AFU_ORTHOLOGUE AFUA_1G05260)-RELATED"/>
    <property type="match status" value="1"/>
</dbReference>
<keyword evidence="6" id="KW-0067">ATP-binding</keyword>
<dbReference type="InterPro" id="IPR004179">
    <property type="entry name" value="Sec63-dom"/>
</dbReference>
<dbReference type="PROSITE" id="PS51192">
    <property type="entry name" value="HELICASE_ATP_BIND_1"/>
    <property type="match status" value="2"/>
</dbReference>
<dbReference type="GO" id="GO:0016787">
    <property type="term" value="F:hydrolase activity"/>
    <property type="evidence" value="ECO:0007669"/>
    <property type="project" value="UniProtKB-KW"/>
</dbReference>
<feature type="region of interest" description="Disordered" evidence="8">
    <location>
        <begin position="184"/>
        <end position="203"/>
    </location>
</feature>
<dbReference type="FunFam" id="1.10.10.10:FF:000012">
    <property type="entry name" value="U5 small nuclear ribonucleoprotein helicase"/>
    <property type="match status" value="1"/>
</dbReference>
<dbReference type="EMBL" id="KV454434">
    <property type="protein sequence ID" value="ODQ78795.1"/>
    <property type="molecule type" value="Genomic_DNA"/>
</dbReference>
<dbReference type="GO" id="GO:0046540">
    <property type="term" value="C:U4/U6 x U5 tri-snRNP complex"/>
    <property type="evidence" value="ECO:0007669"/>
    <property type="project" value="EnsemblFungi"/>
</dbReference>
<keyword evidence="3" id="KW-0547">Nucleotide-binding</keyword>
<feature type="domain" description="Helicase ATP-binding" evidence="9">
    <location>
        <begin position="1302"/>
        <end position="1478"/>
    </location>
</feature>
<dbReference type="GeneID" id="30148408"/>
<dbReference type="Pfam" id="PF00271">
    <property type="entry name" value="Helicase_C"/>
    <property type="match status" value="1"/>
</dbReference>
<dbReference type="InterPro" id="IPR014756">
    <property type="entry name" value="Ig_E-set"/>
</dbReference>
<dbReference type="FunFam" id="1.10.10.10:FF:000024">
    <property type="entry name" value="U5 small nuclear ribonucleoprotein helicase"/>
    <property type="match status" value="1"/>
</dbReference>
<dbReference type="PANTHER" id="PTHR47961:SF4">
    <property type="entry name" value="ACTIVATING SIGNAL COINTEGRATOR 1 COMPLEX SUBUNIT 3"/>
    <property type="match status" value="1"/>
</dbReference>
<dbReference type="GO" id="GO:0003676">
    <property type="term" value="F:nucleic acid binding"/>
    <property type="evidence" value="ECO:0007669"/>
    <property type="project" value="InterPro"/>
</dbReference>
<dbReference type="OrthoDB" id="5575at2759"/>
<dbReference type="SUPFAM" id="SSF81296">
    <property type="entry name" value="E set domains"/>
    <property type="match status" value="1"/>
</dbReference>
<dbReference type="InterPro" id="IPR050474">
    <property type="entry name" value="Hel308_SKI2-like"/>
</dbReference>
<dbReference type="CDD" id="cd18795">
    <property type="entry name" value="SF2_C_Ski2"/>
    <property type="match status" value="1"/>
</dbReference>
<dbReference type="FunFam" id="3.40.50.300:FF:000254">
    <property type="entry name" value="U5 small nuclear ribonucleoprotein helicase"/>
    <property type="match status" value="1"/>
</dbReference>
<dbReference type="Gene3D" id="2.60.40.150">
    <property type="entry name" value="C2 domain"/>
    <property type="match status" value="2"/>
</dbReference>
<keyword evidence="2" id="KW-0677">Repeat</keyword>
<gene>
    <name evidence="11" type="ORF">BABINDRAFT_167978</name>
</gene>
<dbReference type="SMART" id="SM00382">
    <property type="entry name" value="AAA"/>
    <property type="match status" value="2"/>
</dbReference>
<dbReference type="InterPro" id="IPR003593">
    <property type="entry name" value="AAA+_ATPase"/>
</dbReference>
<dbReference type="FunFam" id="3.40.50.300:FF:000062">
    <property type="entry name" value="U5 small nuclear ribonucleoprotein helicase"/>
    <property type="match status" value="1"/>
</dbReference>